<sequence length="59" mass="6990">MRTLAFIYNRIAFIAFILCVYYKFYTIHRIDRQSTNIALAKSDSFDCTLATLRKEFSDL</sequence>
<keyword evidence="1" id="KW-0472">Membrane</keyword>
<dbReference type="WBParaSite" id="PgR124_g012_t01">
    <property type="protein sequence ID" value="PgR124_g012_t01"/>
    <property type="gene ID" value="PgR124_g012"/>
</dbReference>
<keyword evidence="1" id="KW-0812">Transmembrane</keyword>
<keyword evidence="1" id="KW-1133">Transmembrane helix</keyword>
<reference evidence="3" key="1">
    <citation type="submission" date="2022-11" db="UniProtKB">
        <authorList>
            <consortium name="WormBaseParasite"/>
        </authorList>
    </citation>
    <scope>IDENTIFICATION</scope>
</reference>
<name>A0A915CDW4_PARUN</name>
<proteinExistence type="predicted"/>
<feature type="transmembrane region" description="Helical" evidence="1">
    <location>
        <begin position="6"/>
        <end position="24"/>
    </location>
</feature>
<protein>
    <submittedName>
        <fullName evidence="3">Uncharacterized protein</fullName>
    </submittedName>
</protein>
<accession>A0A915CDW4</accession>
<keyword evidence="2" id="KW-1185">Reference proteome</keyword>
<organism evidence="2 3">
    <name type="scientific">Parascaris univalens</name>
    <name type="common">Nematode worm</name>
    <dbReference type="NCBI Taxonomy" id="6257"/>
    <lineage>
        <taxon>Eukaryota</taxon>
        <taxon>Metazoa</taxon>
        <taxon>Ecdysozoa</taxon>
        <taxon>Nematoda</taxon>
        <taxon>Chromadorea</taxon>
        <taxon>Rhabditida</taxon>
        <taxon>Spirurina</taxon>
        <taxon>Ascaridomorpha</taxon>
        <taxon>Ascaridoidea</taxon>
        <taxon>Ascarididae</taxon>
        <taxon>Parascaris</taxon>
    </lineage>
</organism>
<evidence type="ECO:0000313" key="3">
    <source>
        <dbReference type="WBParaSite" id="PgR124_g012_t01"/>
    </source>
</evidence>
<evidence type="ECO:0000256" key="1">
    <source>
        <dbReference type="SAM" id="Phobius"/>
    </source>
</evidence>
<dbReference type="AlphaFoldDB" id="A0A915CDW4"/>
<dbReference type="Proteomes" id="UP000887569">
    <property type="component" value="Unplaced"/>
</dbReference>
<evidence type="ECO:0000313" key="2">
    <source>
        <dbReference type="Proteomes" id="UP000887569"/>
    </source>
</evidence>